<dbReference type="EMBL" id="JAPFFI010000004">
    <property type="protein sequence ID" value="KAJ6396702.1"/>
    <property type="molecule type" value="Genomic_DNA"/>
</dbReference>
<reference evidence="1" key="2">
    <citation type="journal article" date="2023" name="Int. J. Mol. Sci.">
        <title>De Novo Assembly and Annotation of 11 Diverse Shrub Willow (Salix) Genomes Reveals Novel Gene Organization in Sex-Linked Regions.</title>
        <authorList>
            <person name="Hyden B."/>
            <person name="Feng K."/>
            <person name="Yates T.B."/>
            <person name="Jawdy S."/>
            <person name="Cereghino C."/>
            <person name="Smart L.B."/>
            <person name="Muchero W."/>
        </authorList>
    </citation>
    <scope>NUCLEOTIDE SEQUENCE</scope>
    <source>
        <tissue evidence="1">Shoot tip</tissue>
    </source>
</reference>
<organism evidence="1 2">
    <name type="scientific">Salix suchowensis</name>
    <dbReference type="NCBI Taxonomy" id="1278906"/>
    <lineage>
        <taxon>Eukaryota</taxon>
        <taxon>Viridiplantae</taxon>
        <taxon>Streptophyta</taxon>
        <taxon>Embryophyta</taxon>
        <taxon>Tracheophyta</taxon>
        <taxon>Spermatophyta</taxon>
        <taxon>Magnoliopsida</taxon>
        <taxon>eudicotyledons</taxon>
        <taxon>Gunneridae</taxon>
        <taxon>Pentapetalae</taxon>
        <taxon>rosids</taxon>
        <taxon>fabids</taxon>
        <taxon>Malpighiales</taxon>
        <taxon>Salicaceae</taxon>
        <taxon>Saliceae</taxon>
        <taxon>Salix</taxon>
    </lineage>
</organism>
<evidence type="ECO:0000313" key="2">
    <source>
        <dbReference type="Proteomes" id="UP001141253"/>
    </source>
</evidence>
<reference evidence="1" key="1">
    <citation type="submission" date="2022-10" db="EMBL/GenBank/DDBJ databases">
        <authorList>
            <person name="Hyden B.L."/>
            <person name="Feng K."/>
            <person name="Yates T."/>
            <person name="Jawdy S."/>
            <person name="Smart L.B."/>
            <person name="Muchero W."/>
        </authorList>
    </citation>
    <scope>NUCLEOTIDE SEQUENCE</scope>
    <source>
        <tissue evidence="1">Shoot tip</tissue>
    </source>
</reference>
<protein>
    <submittedName>
        <fullName evidence="1">Uncharacterized protein</fullName>
    </submittedName>
</protein>
<gene>
    <name evidence="1" type="ORF">OIU77_021681</name>
</gene>
<evidence type="ECO:0000313" key="1">
    <source>
        <dbReference type="EMBL" id="KAJ6396702.1"/>
    </source>
</evidence>
<dbReference type="Proteomes" id="UP001141253">
    <property type="component" value="Chromosome 4"/>
</dbReference>
<accession>A0ABQ9CE25</accession>
<comment type="caution">
    <text evidence="1">The sequence shown here is derived from an EMBL/GenBank/DDBJ whole genome shotgun (WGS) entry which is preliminary data.</text>
</comment>
<sequence length="146" mass="16869">MVATASDDRVGDSIDSAGEPDLCGLPLCLVGKPLATKSHHMHFKIQKRAYPHFIEFFIKVAPLVVGYESESRTLALKIKDFREGDVPTSRLEVIIEQRSEYRPWCWYPSKHMRPIIPEVLTWLFLKRILQSMGRKPCSYGLAWFYL</sequence>
<keyword evidence="2" id="KW-1185">Reference proteome</keyword>
<name>A0ABQ9CE25_9ROSI</name>
<proteinExistence type="predicted"/>